<accession>A0A5N6UWR8</accession>
<feature type="region of interest" description="Disordered" evidence="1">
    <location>
        <begin position="184"/>
        <end position="222"/>
    </location>
</feature>
<feature type="compositionally biased region" description="Polar residues" evidence="1">
    <location>
        <begin position="20"/>
        <end position="38"/>
    </location>
</feature>
<protein>
    <submittedName>
        <fullName evidence="2">Uncharacterized protein</fullName>
    </submittedName>
</protein>
<dbReference type="EMBL" id="ML738623">
    <property type="protein sequence ID" value="KAE8162900.1"/>
    <property type="molecule type" value="Genomic_DNA"/>
</dbReference>
<name>A0A5N6UWR8_ASPTM</name>
<feature type="region of interest" description="Disordered" evidence="1">
    <location>
        <begin position="1"/>
        <end position="49"/>
    </location>
</feature>
<evidence type="ECO:0000256" key="1">
    <source>
        <dbReference type="SAM" id="MobiDB-lite"/>
    </source>
</evidence>
<organism evidence="2 3">
    <name type="scientific">Aspergillus tamarii</name>
    <dbReference type="NCBI Taxonomy" id="41984"/>
    <lineage>
        <taxon>Eukaryota</taxon>
        <taxon>Fungi</taxon>
        <taxon>Dikarya</taxon>
        <taxon>Ascomycota</taxon>
        <taxon>Pezizomycotina</taxon>
        <taxon>Eurotiomycetes</taxon>
        <taxon>Eurotiomycetidae</taxon>
        <taxon>Eurotiales</taxon>
        <taxon>Aspergillaceae</taxon>
        <taxon>Aspergillus</taxon>
        <taxon>Aspergillus subgen. Circumdati</taxon>
    </lineage>
</organism>
<reference evidence="2 3" key="1">
    <citation type="submission" date="2019-04" db="EMBL/GenBank/DDBJ databases">
        <title>Friends and foes A comparative genomics study of 23 Aspergillus species from section Flavi.</title>
        <authorList>
            <consortium name="DOE Joint Genome Institute"/>
            <person name="Kjaerbolling I."/>
            <person name="Vesth T."/>
            <person name="Frisvad J.C."/>
            <person name="Nybo J.L."/>
            <person name="Theobald S."/>
            <person name="Kildgaard S."/>
            <person name="Isbrandt T."/>
            <person name="Kuo A."/>
            <person name="Sato A."/>
            <person name="Lyhne E.K."/>
            <person name="Kogle M.E."/>
            <person name="Wiebenga A."/>
            <person name="Kun R.S."/>
            <person name="Lubbers R.J."/>
            <person name="Makela M.R."/>
            <person name="Barry K."/>
            <person name="Chovatia M."/>
            <person name="Clum A."/>
            <person name="Daum C."/>
            <person name="Haridas S."/>
            <person name="He G."/>
            <person name="LaButti K."/>
            <person name="Lipzen A."/>
            <person name="Mondo S."/>
            <person name="Riley R."/>
            <person name="Salamov A."/>
            <person name="Simmons B.A."/>
            <person name="Magnuson J.K."/>
            <person name="Henrissat B."/>
            <person name="Mortensen U.H."/>
            <person name="Larsen T.O."/>
            <person name="Devries R.P."/>
            <person name="Grigoriev I.V."/>
            <person name="Machida M."/>
            <person name="Baker S.E."/>
            <person name="Andersen M.R."/>
        </authorList>
    </citation>
    <scope>NUCLEOTIDE SEQUENCE [LARGE SCALE GENOMIC DNA]</scope>
    <source>
        <strain evidence="2 3">CBS 117626</strain>
    </source>
</reference>
<evidence type="ECO:0000313" key="2">
    <source>
        <dbReference type="EMBL" id="KAE8162900.1"/>
    </source>
</evidence>
<feature type="compositionally biased region" description="Polar residues" evidence="1">
    <location>
        <begin position="1"/>
        <end position="10"/>
    </location>
</feature>
<dbReference type="AlphaFoldDB" id="A0A5N6UWR8"/>
<gene>
    <name evidence="2" type="ORF">BDV40DRAFT_299961</name>
</gene>
<dbReference type="OrthoDB" id="4501144at2759"/>
<proteinExistence type="predicted"/>
<evidence type="ECO:0000313" key="3">
    <source>
        <dbReference type="Proteomes" id="UP000326950"/>
    </source>
</evidence>
<sequence>MARSKMSSKVNSRKGGRRGTQMSWNNNNINTVRHSQPSVPTPSPAAQADTVSSRQLWQIIMHTQQVNLDLNLAEISAAWPTHPRPTVLALEQQLANFRRHLRPGNSVVLRRGDINAALSSQATANAHAHAHAVSTVNTHTHVFSINDGGNGNTTSDTTAHAHPYAGIIHGVQGIPSLSNANGNNHHAITGGNAGWSSPPPLQIHRAKKSQVPASSDGPLELSRTASSRVVSRALLGPEAFVEVEAIQTLPSPPNYAAETTIRRSSNEANHIDRYTVSTTDYIALAAKKISTLGAEQAKAKYSALNS</sequence>
<dbReference type="Proteomes" id="UP000326950">
    <property type="component" value="Unassembled WGS sequence"/>
</dbReference>
<keyword evidence="3" id="KW-1185">Reference proteome</keyword>